<keyword evidence="7" id="KW-1185">Reference proteome</keyword>
<dbReference type="InterPro" id="IPR013083">
    <property type="entry name" value="Znf_RING/FYVE/PHD"/>
</dbReference>
<evidence type="ECO:0000256" key="3">
    <source>
        <dbReference type="ARBA" id="ARBA00022771"/>
    </source>
</evidence>
<feature type="compositionally biased region" description="Basic residues" evidence="5">
    <location>
        <begin position="725"/>
        <end position="748"/>
    </location>
</feature>
<dbReference type="InterPro" id="IPR007889">
    <property type="entry name" value="HTH_Psq"/>
</dbReference>
<feature type="compositionally biased region" description="Acidic residues" evidence="5">
    <location>
        <begin position="654"/>
        <end position="665"/>
    </location>
</feature>
<dbReference type="Gene3D" id="1.10.10.60">
    <property type="entry name" value="Homeodomain-like"/>
    <property type="match status" value="1"/>
</dbReference>
<dbReference type="KEGG" id="bany:112056315"/>
<dbReference type="InterPro" id="IPR004875">
    <property type="entry name" value="DDE_SF_endonuclease_dom"/>
</dbReference>
<dbReference type="GeneID" id="112056315"/>
<dbReference type="InterPro" id="IPR050863">
    <property type="entry name" value="CenT-Element_Derived"/>
</dbReference>
<dbReference type="Proteomes" id="UP001652582">
    <property type="component" value="Chromosome 9"/>
</dbReference>
<feature type="compositionally biased region" description="Basic and acidic residues" evidence="5">
    <location>
        <begin position="714"/>
        <end position="724"/>
    </location>
</feature>
<evidence type="ECO:0000256" key="2">
    <source>
        <dbReference type="ARBA" id="ARBA00022723"/>
    </source>
</evidence>
<evidence type="ECO:0000256" key="1">
    <source>
        <dbReference type="ARBA" id="ARBA00004123"/>
    </source>
</evidence>
<feature type="compositionally biased region" description="Basic residues" evidence="5">
    <location>
        <begin position="694"/>
        <end position="703"/>
    </location>
</feature>
<feature type="compositionally biased region" description="Low complexity" evidence="5">
    <location>
        <begin position="440"/>
        <end position="450"/>
    </location>
</feature>
<dbReference type="RefSeq" id="XP_023952493.2">
    <property type="nucleotide sequence ID" value="XM_024096725.2"/>
</dbReference>
<dbReference type="SUPFAM" id="SSF57903">
    <property type="entry name" value="FYVE/PHD zinc finger"/>
    <property type="match status" value="1"/>
</dbReference>
<reference evidence="8" key="1">
    <citation type="submission" date="2025-08" db="UniProtKB">
        <authorList>
            <consortium name="RefSeq"/>
        </authorList>
    </citation>
    <scope>IDENTIFICATION</scope>
</reference>
<dbReference type="SMART" id="SM00249">
    <property type="entry name" value="PHD"/>
    <property type="match status" value="1"/>
</dbReference>
<dbReference type="Gene3D" id="3.30.40.10">
    <property type="entry name" value="Zinc/RING finger domain, C3HC4 (zinc finger)"/>
    <property type="match status" value="1"/>
</dbReference>
<feature type="domain" description="Zinc finger PHD-type" evidence="6">
    <location>
        <begin position="772"/>
        <end position="814"/>
    </location>
</feature>
<evidence type="ECO:0000313" key="7">
    <source>
        <dbReference type="Proteomes" id="UP001652582"/>
    </source>
</evidence>
<dbReference type="SUPFAM" id="SSF46689">
    <property type="entry name" value="Homeodomain-like"/>
    <property type="match status" value="1"/>
</dbReference>
<feature type="compositionally biased region" description="Polar residues" evidence="5">
    <location>
        <begin position="451"/>
        <end position="471"/>
    </location>
</feature>
<evidence type="ECO:0000256" key="5">
    <source>
        <dbReference type="SAM" id="MobiDB-lite"/>
    </source>
</evidence>
<feature type="region of interest" description="Disordered" evidence="5">
    <location>
        <begin position="567"/>
        <end position="601"/>
    </location>
</feature>
<gene>
    <name evidence="8" type="primary">LOC112056315</name>
</gene>
<feature type="region of interest" description="Disordered" evidence="5">
    <location>
        <begin position="440"/>
        <end position="485"/>
    </location>
</feature>
<comment type="subcellular location">
    <subcellularLocation>
        <location evidence="1">Nucleus</location>
    </subcellularLocation>
</comment>
<dbReference type="InterPro" id="IPR011011">
    <property type="entry name" value="Znf_FYVE_PHD"/>
</dbReference>
<dbReference type="GO" id="GO:0003677">
    <property type="term" value="F:DNA binding"/>
    <property type="evidence" value="ECO:0007669"/>
    <property type="project" value="UniProtKB-KW"/>
</dbReference>
<dbReference type="Pfam" id="PF03184">
    <property type="entry name" value="DDE_1"/>
    <property type="match status" value="1"/>
</dbReference>
<name>A0A6J1P3S1_BICAN</name>
<dbReference type="PANTHER" id="PTHR19303">
    <property type="entry name" value="TRANSPOSON"/>
    <property type="match status" value="1"/>
</dbReference>
<dbReference type="AlphaFoldDB" id="A0A6J1P3S1"/>
<dbReference type="OrthoDB" id="8058166at2759"/>
<dbReference type="InterPro" id="IPR009057">
    <property type="entry name" value="Homeodomain-like_sf"/>
</dbReference>
<feature type="region of interest" description="Disordered" evidence="5">
    <location>
        <begin position="638"/>
        <end position="665"/>
    </location>
</feature>
<dbReference type="InterPro" id="IPR001965">
    <property type="entry name" value="Znf_PHD"/>
</dbReference>
<feature type="compositionally biased region" description="Basic and acidic residues" evidence="5">
    <location>
        <begin position="472"/>
        <end position="483"/>
    </location>
</feature>
<accession>A0A6J1P3S1</accession>
<dbReference type="GO" id="GO:0005634">
    <property type="term" value="C:nucleus"/>
    <property type="evidence" value="ECO:0007669"/>
    <property type="project" value="UniProtKB-SubCell"/>
</dbReference>
<keyword evidence="2" id="KW-0479">Metal-binding</keyword>
<feature type="region of interest" description="Disordered" evidence="5">
    <location>
        <begin position="689"/>
        <end position="708"/>
    </location>
</feature>
<evidence type="ECO:0000256" key="4">
    <source>
        <dbReference type="ARBA" id="ARBA00022833"/>
    </source>
</evidence>
<feature type="region of interest" description="Disordered" evidence="5">
    <location>
        <begin position="527"/>
        <end position="550"/>
    </location>
</feature>
<evidence type="ECO:0000313" key="8">
    <source>
        <dbReference type="RefSeq" id="XP_023952493.2"/>
    </source>
</evidence>
<dbReference type="Pfam" id="PF05225">
    <property type="entry name" value="HTH_psq"/>
    <property type="match status" value="1"/>
</dbReference>
<organism evidence="7 8">
    <name type="scientific">Bicyclus anynana</name>
    <name type="common">Squinting bush brown butterfly</name>
    <dbReference type="NCBI Taxonomy" id="110368"/>
    <lineage>
        <taxon>Eukaryota</taxon>
        <taxon>Metazoa</taxon>
        <taxon>Ecdysozoa</taxon>
        <taxon>Arthropoda</taxon>
        <taxon>Hexapoda</taxon>
        <taxon>Insecta</taxon>
        <taxon>Pterygota</taxon>
        <taxon>Neoptera</taxon>
        <taxon>Endopterygota</taxon>
        <taxon>Lepidoptera</taxon>
        <taxon>Glossata</taxon>
        <taxon>Ditrysia</taxon>
        <taxon>Papilionoidea</taxon>
        <taxon>Nymphalidae</taxon>
        <taxon>Satyrinae</taxon>
        <taxon>Satyrini</taxon>
        <taxon>Mycalesina</taxon>
        <taxon>Bicyclus</taxon>
    </lineage>
</organism>
<dbReference type="PANTHER" id="PTHR19303:SF74">
    <property type="entry name" value="POGO TRANSPOSABLE ELEMENT WITH KRAB DOMAIN"/>
    <property type="match status" value="1"/>
</dbReference>
<keyword evidence="3" id="KW-0863">Zinc-finger</keyword>
<evidence type="ECO:0000259" key="6">
    <source>
        <dbReference type="SMART" id="SM00249"/>
    </source>
</evidence>
<proteinExistence type="predicted"/>
<keyword evidence="4" id="KW-0862">Zinc</keyword>
<sequence length="814" mass="93391">MDHATIILSCDPHRKEADSARCYYKIYSDKSIGEMTPFNSTRKKRGELWTEDTMKAAMNAVQRGHLTQRSAAERYNIPRRTLRDHLKTGEEMKRLGRKPVLTNNQEKDLVSRIKRFASIGIPLTPKFIRKQTFLFCERHDIKNNFNSSKRIAGVDWLRSFLKRNPSISQRKPQMMNAARAQKLNKVIVQQHFQSIRKLYNELDILRHPERLYNMDEKGCRITVHKQHTVLAAKGSKRVHLIAPEHAENVTIAMCVNAIGTAIPAMIIFKGQRQRPDLIENLPAGTLVRMAPKGSMTSDLFVEFIQHLAKHKVADKCLLIFDGAKCHLSIEALEEADKNNVVLYCLPSNTTHELQPLDKSVNKSYEHHWDEAVMNYLSVKVDRTLNKADFNKIFSQVWPKCMTHTNIVNGFKATGLYPYNPEAIPEEAFAPSVLSEIPYPQNQNKQVQNPKSDSNIDTYSDENQPNIDFNASNRRDSTPDRFDVDADDYLTVTPPKEISSKQCQNIQNVLPKSTGLRAAKISSIVDYSSSTDVSENDLEKAPHNNTPHDSVHSLCASPSIFSENLYVPEAPPEAPANKESSNDIDIPSCSGLQRPMCRQYSSDSSDIDSYIIKPSHNKLKYSVEDVYGYLSEEENENLTVINKGETTPKKQTVNSDDDESGSLDEDNIPLFNLKRQSNKTEFHEFLPTPNYSITKTKRPRKKAINYKGQRITKDLFNKNDEDKNKTKNTKTKKKEKNKKDKIKSKNKVIKTKDKKQQNKKKINEKKDDTEDWYCYACHETTKLDMRQCKFCMKWYHEECVGLSIHDEYLICSNCE</sequence>
<protein>
    <submittedName>
        <fullName evidence="8">Uncharacterized protein LOC112056315</fullName>
    </submittedName>
</protein>
<feature type="region of interest" description="Disordered" evidence="5">
    <location>
        <begin position="714"/>
        <end position="761"/>
    </location>
</feature>